<dbReference type="KEGG" id="huw:FPZ11_13560"/>
<dbReference type="GO" id="GO:0005975">
    <property type="term" value="P:carbohydrate metabolic process"/>
    <property type="evidence" value="ECO:0007669"/>
    <property type="project" value="InterPro"/>
</dbReference>
<dbReference type="GO" id="GO:0005829">
    <property type="term" value="C:cytosol"/>
    <property type="evidence" value="ECO:0007669"/>
    <property type="project" value="TreeGrafter"/>
</dbReference>
<dbReference type="InterPro" id="IPR012939">
    <property type="entry name" value="Glyco_hydro_92"/>
</dbReference>
<dbReference type="Gene3D" id="1.20.1050.60">
    <property type="entry name" value="alpha-1,2-mannosidase"/>
    <property type="match status" value="1"/>
</dbReference>
<keyword evidence="1" id="KW-0732">Signal</keyword>
<dbReference type="Gene3D" id="2.70.98.10">
    <property type="match status" value="1"/>
</dbReference>
<sequence length="1076" mass="111074">MKSPRSSSLRRVRARIAGCVATAVVAGLISVPATTVPALADPVSDPTALVNPFIGTQVGSNAQTETPYGDTSPGATLPFGMVQFNPTTYNTKGGSNTNMGGYEYDADQLKGFSMNRVSGTGCAGRYGAEDFPILPYAGALSGGALTVSPKDDVKAFYSGFSHDGESASPGQYSVTLASGIKAELTATTRAGVGRFSFPTTGDSQTLVFDAAGSVNGSEGSTVTVDGNTISGSTRVQATCKQGAYYNAYFWATFDKTPTASGVWQGSTVTAGGTSGSSADANGTGAYVAFAPGDTVTVTVGLSYVSVAGAEQNAKTEVGDKTWDQIADAAHDTWKSTLGQVAVSGGDKAQLTTFYTALYHSLLHPNVTEDVDGRYAGYDGSIHALASGQKHEYATYSGWDIYRDEAQLIGLLFPRRASDMNESILHLAQQAGWYNWPMLGAAQNKMNGDSLDIVMAELDAFGGTGFDRADAVKSMVAAQSLPATASKRENAFQDAALGFIAENSGGSDHTSDTLEYALDDFAIAQLAKEQGDTASYTLFSQRAQAWQNVYFPGKNAVAPRSKNGFDTGFNLDGSGGNEFIEASGTQYGWLVPQNVSSLVAKKGGAVRFGADLDKFFTQLNAGNSSAYAYLSNEISDQTPWLYNWIGEPNKTQDVVQRARAQLWSDNTPTGIAGNDDLGATSAWYVWASLGMFPALYGRSELVVNGPSFPSVTITSDNGRSYSISAPGASSINRYVKAMSLDGTARSASWLPESFAQNGGTLTFTMASTPGTWGTGAKDVPPSFSQGQAAYNNVGISDDGAASTASFDASNNSYSASALKAAGVTPGSTLSLSGAGAGITFTWPDVPSGQADNWIPAGQTVDLGGMRYSKIAFLGTATNGPSTGYAAVNYTDGTHQVVNVSFADWTSGSVPDGDVSVLTTSHRNSQSGNADTTKASVYASKPAVLDGSKKVASVTLPRATTAGIMHIFAVGTAGASAKGLQASGEDSLPTAVHGAPFGATLAIVSGGAAASAGDYKATVDWGDGTPASNDVAVTPGDAEGSYIVYGWHTFAAVGEHTATVTVSDGTSTKTLTTKVAVK</sequence>
<dbReference type="PANTHER" id="PTHR12143">
    <property type="entry name" value="PEPTIDE N-GLYCANASE PNGASE -RELATED"/>
    <property type="match status" value="1"/>
</dbReference>
<dbReference type="GO" id="GO:0006516">
    <property type="term" value="P:glycoprotein catabolic process"/>
    <property type="evidence" value="ECO:0007669"/>
    <property type="project" value="TreeGrafter"/>
</dbReference>
<keyword evidence="4" id="KW-0378">Hydrolase</keyword>
<dbReference type="RefSeq" id="WP_146321680.1">
    <property type="nucleotide sequence ID" value="NZ_CP042305.1"/>
</dbReference>
<proteinExistence type="predicted"/>
<evidence type="ECO:0000259" key="3">
    <source>
        <dbReference type="Pfam" id="PF17678"/>
    </source>
</evidence>
<dbReference type="GO" id="GO:0030246">
    <property type="term" value="F:carbohydrate binding"/>
    <property type="evidence" value="ECO:0007669"/>
    <property type="project" value="InterPro"/>
</dbReference>
<dbReference type="EMBL" id="CP042305">
    <property type="protein sequence ID" value="QDZ15646.1"/>
    <property type="molecule type" value="Genomic_DNA"/>
</dbReference>
<dbReference type="InterPro" id="IPR013783">
    <property type="entry name" value="Ig-like_fold"/>
</dbReference>
<dbReference type="SUPFAM" id="SSF49299">
    <property type="entry name" value="PKD domain"/>
    <property type="match status" value="1"/>
</dbReference>
<dbReference type="Pfam" id="PF17678">
    <property type="entry name" value="Glyco_hydro_92N"/>
    <property type="match status" value="1"/>
</dbReference>
<protein>
    <submittedName>
        <fullName evidence="4">Glycoside hydrolase family 92 protein</fullName>
    </submittedName>
</protein>
<feature type="signal peptide" evidence="1">
    <location>
        <begin position="1"/>
        <end position="40"/>
    </location>
</feature>
<keyword evidence="5" id="KW-1185">Reference proteome</keyword>
<dbReference type="InterPro" id="IPR014718">
    <property type="entry name" value="GH-type_carb-bd"/>
</dbReference>
<evidence type="ECO:0000313" key="5">
    <source>
        <dbReference type="Proteomes" id="UP000320216"/>
    </source>
</evidence>
<evidence type="ECO:0000259" key="2">
    <source>
        <dbReference type="Pfam" id="PF07971"/>
    </source>
</evidence>
<dbReference type="NCBIfam" id="TIGR01180">
    <property type="entry name" value="aman2_put"/>
    <property type="match status" value="1"/>
</dbReference>
<dbReference type="InterPro" id="IPR050883">
    <property type="entry name" value="PNGase"/>
</dbReference>
<organism evidence="4 5">
    <name type="scientific">Humibacter ginsenosidimutans</name>
    <dbReference type="NCBI Taxonomy" id="2599293"/>
    <lineage>
        <taxon>Bacteria</taxon>
        <taxon>Bacillati</taxon>
        <taxon>Actinomycetota</taxon>
        <taxon>Actinomycetes</taxon>
        <taxon>Micrococcales</taxon>
        <taxon>Microbacteriaceae</taxon>
        <taxon>Humibacter</taxon>
    </lineage>
</organism>
<dbReference type="InterPro" id="IPR005887">
    <property type="entry name" value="GH92_a_mannosidase_put"/>
</dbReference>
<reference evidence="4 5" key="1">
    <citation type="submission" date="2019-07" db="EMBL/GenBank/DDBJ databases">
        <title>Full genome sequence of Humibacter sp. WJ7-1.</title>
        <authorList>
            <person name="Im W.-T."/>
        </authorList>
    </citation>
    <scope>NUCLEOTIDE SEQUENCE [LARGE SCALE GENOMIC DNA]</scope>
    <source>
        <strain evidence="4 5">WJ7-1</strain>
    </source>
</reference>
<dbReference type="GO" id="GO:0000224">
    <property type="term" value="F:peptide-N4-(N-acetyl-beta-glucosaminyl)asparagine amidase activity"/>
    <property type="evidence" value="ECO:0007669"/>
    <property type="project" value="TreeGrafter"/>
</dbReference>
<evidence type="ECO:0000256" key="1">
    <source>
        <dbReference type="SAM" id="SignalP"/>
    </source>
</evidence>
<dbReference type="Pfam" id="PF07971">
    <property type="entry name" value="Glyco_hydro_92"/>
    <property type="match status" value="1"/>
</dbReference>
<dbReference type="InterPro" id="IPR041371">
    <property type="entry name" value="GH92_N"/>
</dbReference>
<gene>
    <name evidence="4" type="ORF">FPZ11_13560</name>
</gene>
<dbReference type="SUPFAM" id="SSF48208">
    <property type="entry name" value="Six-hairpin glycosidases"/>
    <property type="match status" value="1"/>
</dbReference>
<dbReference type="InterPro" id="IPR035986">
    <property type="entry name" value="PKD_dom_sf"/>
</dbReference>
<dbReference type="OrthoDB" id="9804511at2"/>
<feature type="domain" description="Glycosyl hydrolase family 92" evidence="2">
    <location>
        <begin position="308"/>
        <end position="765"/>
    </location>
</feature>
<name>A0A5B8M5V6_9MICO</name>
<dbReference type="PANTHER" id="PTHR12143:SF39">
    <property type="entry name" value="SECRETED PROTEIN"/>
    <property type="match status" value="1"/>
</dbReference>
<dbReference type="InterPro" id="IPR008928">
    <property type="entry name" value="6-hairpin_glycosidase_sf"/>
</dbReference>
<feature type="chain" id="PRO_5022894891" evidence="1">
    <location>
        <begin position="41"/>
        <end position="1076"/>
    </location>
</feature>
<dbReference type="Proteomes" id="UP000320216">
    <property type="component" value="Chromosome"/>
</dbReference>
<feature type="domain" description="Glycosyl hydrolase family 92 N-terminal" evidence="3">
    <location>
        <begin position="49"/>
        <end position="302"/>
    </location>
</feature>
<dbReference type="Gene3D" id="3.30.2080.10">
    <property type="entry name" value="GH92 mannosidase domain"/>
    <property type="match status" value="1"/>
</dbReference>
<evidence type="ECO:0000313" key="4">
    <source>
        <dbReference type="EMBL" id="QDZ15646.1"/>
    </source>
</evidence>
<dbReference type="Gene3D" id="1.20.1610.10">
    <property type="entry name" value="alpha-1,2-mannosidases domains"/>
    <property type="match status" value="1"/>
</dbReference>
<dbReference type="Gene3D" id="2.60.40.10">
    <property type="entry name" value="Immunoglobulins"/>
    <property type="match status" value="1"/>
</dbReference>
<dbReference type="AlphaFoldDB" id="A0A5B8M5V6"/>
<accession>A0A5B8M5V6</accession>